<organism evidence="1">
    <name type="scientific">uncultured marine virus</name>
    <dbReference type="NCBI Taxonomy" id="186617"/>
    <lineage>
        <taxon>Viruses</taxon>
        <taxon>environmental samples</taxon>
    </lineage>
</organism>
<dbReference type="EMBL" id="KR029592">
    <property type="protein sequence ID" value="AKH47370.1"/>
    <property type="molecule type" value="Genomic_DNA"/>
</dbReference>
<sequence>MTAYNEEEQESFKRNAGDGELCERSRMISTIEKLNNSLRISRDLAKDMAELYIENLNNKIKYRMLAKQLARIEPMDVGSNKYIRTLKSFGLEYKKD</sequence>
<reference evidence="1" key="2">
    <citation type="submission" date="2015-03" db="EMBL/GenBank/DDBJ databases">
        <authorList>
            <person name="Chow C.-E.T."/>
            <person name="Winget D.M."/>
            <person name="White R.A.III."/>
            <person name="Hallam S.J."/>
            <person name="Suttle C.A."/>
        </authorList>
    </citation>
    <scope>NUCLEOTIDE SEQUENCE</scope>
    <source>
        <strain evidence="1">H4084972</strain>
    </source>
</reference>
<name>A0A0F7L656_9VIRU</name>
<proteinExistence type="predicted"/>
<accession>A0A0F7L656</accession>
<reference evidence="1" key="1">
    <citation type="journal article" date="2015" name="Front. Microbiol.">
        <title>Combining genomic sequencing methods to explore viral diversity and reveal potential virus-host interactions.</title>
        <authorList>
            <person name="Chow C.E."/>
            <person name="Winget D.M."/>
            <person name="White R.A.III."/>
            <person name="Hallam S.J."/>
            <person name="Suttle C.A."/>
        </authorList>
    </citation>
    <scope>NUCLEOTIDE SEQUENCE</scope>
    <source>
        <strain evidence="1">H4084972</strain>
    </source>
</reference>
<protein>
    <submittedName>
        <fullName evidence="1">Uncharacterized protein</fullName>
    </submittedName>
</protein>
<evidence type="ECO:0000313" key="1">
    <source>
        <dbReference type="EMBL" id="AKH47370.1"/>
    </source>
</evidence>